<dbReference type="AlphaFoldDB" id="A0AAD1SB74"/>
<dbReference type="EMBL" id="OW240916">
    <property type="protein sequence ID" value="CAH2293698.1"/>
    <property type="molecule type" value="Genomic_DNA"/>
</dbReference>
<accession>A0AAD1SB74</accession>
<evidence type="ECO:0000313" key="1">
    <source>
        <dbReference type="EMBL" id="CAH2293698.1"/>
    </source>
</evidence>
<protein>
    <submittedName>
        <fullName evidence="1">Uncharacterized protein</fullName>
    </submittedName>
</protein>
<name>A0AAD1SB74_PELCU</name>
<sequence>LTQGFRPSTIFERTCVSHTIKNKHLSTFHKHINQGATPDLPPFTKKLEDDLGLSISGGIGKTFSLPYLSPQQAIVFMRATTNDSQGGTTLQRS</sequence>
<feature type="non-terminal residue" evidence="1">
    <location>
        <position position="1"/>
    </location>
</feature>
<reference evidence="1" key="1">
    <citation type="submission" date="2022-03" db="EMBL/GenBank/DDBJ databases">
        <authorList>
            <person name="Alioto T."/>
            <person name="Alioto T."/>
            <person name="Gomez Garrido J."/>
        </authorList>
    </citation>
    <scope>NUCLEOTIDE SEQUENCE</scope>
</reference>
<proteinExistence type="predicted"/>
<evidence type="ECO:0000313" key="2">
    <source>
        <dbReference type="Proteomes" id="UP001295444"/>
    </source>
</evidence>
<keyword evidence="2" id="KW-1185">Reference proteome</keyword>
<dbReference type="Proteomes" id="UP001295444">
    <property type="component" value="Chromosome 05"/>
</dbReference>
<gene>
    <name evidence="1" type="ORF">PECUL_23A037547</name>
</gene>
<organism evidence="1 2">
    <name type="scientific">Pelobates cultripes</name>
    <name type="common">Western spadefoot toad</name>
    <dbReference type="NCBI Taxonomy" id="61616"/>
    <lineage>
        <taxon>Eukaryota</taxon>
        <taxon>Metazoa</taxon>
        <taxon>Chordata</taxon>
        <taxon>Craniata</taxon>
        <taxon>Vertebrata</taxon>
        <taxon>Euteleostomi</taxon>
        <taxon>Amphibia</taxon>
        <taxon>Batrachia</taxon>
        <taxon>Anura</taxon>
        <taxon>Pelobatoidea</taxon>
        <taxon>Pelobatidae</taxon>
        <taxon>Pelobates</taxon>
    </lineage>
</organism>